<dbReference type="OrthoDB" id="95392at2759"/>
<proteinExistence type="predicted"/>
<evidence type="ECO:0000256" key="1">
    <source>
        <dbReference type="SAM" id="Phobius"/>
    </source>
</evidence>
<dbReference type="OMA" id="IEAESCE"/>
<dbReference type="RefSeq" id="XP_008617707.1">
    <property type="nucleotide sequence ID" value="XM_008619485.1"/>
</dbReference>
<keyword evidence="3" id="KW-1185">Reference proteome</keyword>
<protein>
    <submittedName>
        <fullName evidence="2">Uncharacterized protein</fullName>
    </submittedName>
</protein>
<evidence type="ECO:0000313" key="3">
    <source>
        <dbReference type="Proteomes" id="UP000030762"/>
    </source>
</evidence>
<reference evidence="2 3" key="1">
    <citation type="submission" date="2012-04" db="EMBL/GenBank/DDBJ databases">
        <title>The Genome Sequence of Saprolegnia declina VS20.</title>
        <authorList>
            <consortium name="The Broad Institute Genome Sequencing Platform"/>
            <person name="Russ C."/>
            <person name="Nusbaum C."/>
            <person name="Tyler B."/>
            <person name="van West P."/>
            <person name="Dieguez-Uribeondo J."/>
            <person name="de Bruijn I."/>
            <person name="Tripathy S."/>
            <person name="Jiang R."/>
            <person name="Young S.K."/>
            <person name="Zeng Q."/>
            <person name="Gargeya S."/>
            <person name="Fitzgerald M."/>
            <person name="Haas B."/>
            <person name="Abouelleil A."/>
            <person name="Alvarado L."/>
            <person name="Arachchi H.M."/>
            <person name="Berlin A."/>
            <person name="Chapman S.B."/>
            <person name="Goldberg J."/>
            <person name="Griggs A."/>
            <person name="Gujja S."/>
            <person name="Hansen M."/>
            <person name="Howarth C."/>
            <person name="Imamovic A."/>
            <person name="Larimer J."/>
            <person name="McCowen C."/>
            <person name="Montmayeur A."/>
            <person name="Murphy C."/>
            <person name="Neiman D."/>
            <person name="Pearson M."/>
            <person name="Priest M."/>
            <person name="Roberts A."/>
            <person name="Saif S."/>
            <person name="Shea T."/>
            <person name="Sisk P."/>
            <person name="Sykes S."/>
            <person name="Wortman J."/>
            <person name="Nusbaum C."/>
            <person name="Birren B."/>
        </authorList>
    </citation>
    <scope>NUCLEOTIDE SEQUENCE [LARGE SCALE GENOMIC DNA]</scope>
    <source>
        <strain evidence="2 3">VS20</strain>
    </source>
</reference>
<organism evidence="2 3">
    <name type="scientific">Saprolegnia diclina (strain VS20)</name>
    <dbReference type="NCBI Taxonomy" id="1156394"/>
    <lineage>
        <taxon>Eukaryota</taxon>
        <taxon>Sar</taxon>
        <taxon>Stramenopiles</taxon>
        <taxon>Oomycota</taxon>
        <taxon>Saprolegniomycetes</taxon>
        <taxon>Saprolegniales</taxon>
        <taxon>Saprolegniaceae</taxon>
        <taxon>Saprolegnia</taxon>
    </lineage>
</organism>
<dbReference type="PANTHER" id="PTHR22538">
    <property type="entry name" value="CILIA- AND FLAGELLA-ASSOCIATED PROTEIN 74"/>
    <property type="match status" value="1"/>
</dbReference>
<sequence length="541" mass="57276">MTGPPPTPNTLTEPLADTPMRRSRFSIKWILSVVGVVGAVCITVGALYAFNAPEPNHAGEIVSQIQQSPGLRVQIQAKRSSMAFNGQTSATVYVIPRTGSGTNLKFDAYLSQPGPDVTANYVLLNDRAYWSTIQGNTTTDAGCLDASQFPPVQLMQASLADAIVVANANGQTVDCPSGKLLQLQFAGETFIFCNSETNKLTNAVGTDLDMTIEYLTDPTLLPDFDVPQVVGKAPLNCPVVVTDTAVRSSESLRTATPEWFGSSSCGCKGPKKPCLFVHGVGEKSSAAPTSTFAESWGDVQKHAPCCSSVKFAHYESVTRAWNNPSTQVEFCDTALKVGTSGGKTIDNMILVTFSMGNLVASGAVASGKCNIGKGVTWVSIGGPMQGSKAANLLEQKCAGNGWDIVLKGILSLIGYCPATPAYLNMRHQNTANAALVSDYQAAQRVRQQYVTKVLCGVSSFGLVSTDAIALSVVGALVKHDTQHDGVVDFNSCSVGVGGFQTSASSSANYKASVNHLDTSFRHGDGWWGADRKPLKWFECAL</sequence>
<feature type="transmembrane region" description="Helical" evidence="1">
    <location>
        <begin position="29"/>
        <end position="50"/>
    </location>
</feature>
<dbReference type="AlphaFoldDB" id="T0Q625"/>
<dbReference type="Gene3D" id="3.40.50.1820">
    <property type="entry name" value="alpha/beta hydrolase"/>
    <property type="match status" value="1"/>
</dbReference>
<dbReference type="VEuPathDB" id="FungiDB:SDRG_13400"/>
<dbReference type="InterPro" id="IPR029058">
    <property type="entry name" value="AB_hydrolase_fold"/>
</dbReference>
<dbReference type="eggNOG" id="ENOG502S48E">
    <property type="taxonomic scope" value="Eukaryota"/>
</dbReference>
<name>T0Q625_SAPDV</name>
<dbReference type="PANTHER" id="PTHR22538:SF1">
    <property type="entry name" value="VWFD DOMAIN-CONTAINING PROTEIN"/>
    <property type="match status" value="1"/>
</dbReference>
<dbReference type="InParanoid" id="T0Q625"/>
<dbReference type="Proteomes" id="UP000030762">
    <property type="component" value="Unassembled WGS sequence"/>
</dbReference>
<keyword evidence="1" id="KW-0472">Membrane</keyword>
<gene>
    <name evidence="2" type="ORF">SDRG_13400</name>
</gene>
<accession>T0Q625</accession>
<dbReference type="GeneID" id="19954127"/>
<dbReference type="EMBL" id="JH767190">
    <property type="protein sequence ID" value="EQC28890.1"/>
    <property type="molecule type" value="Genomic_DNA"/>
</dbReference>
<keyword evidence="1" id="KW-1133">Transmembrane helix</keyword>
<evidence type="ECO:0000313" key="2">
    <source>
        <dbReference type="EMBL" id="EQC28890.1"/>
    </source>
</evidence>
<keyword evidence="1" id="KW-0812">Transmembrane</keyword>